<evidence type="ECO:0000313" key="1">
    <source>
        <dbReference type="EMBL" id="GBO46475.1"/>
    </source>
</evidence>
<dbReference type="OrthoDB" id="6435261at2759"/>
<evidence type="ECO:0000313" key="2">
    <source>
        <dbReference type="Proteomes" id="UP000499080"/>
    </source>
</evidence>
<organism evidence="1 2">
    <name type="scientific">Araneus ventricosus</name>
    <name type="common">Orbweaver spider</name>
    <name type="synonym">Epeira ventricosa</name>
    <dbReference type="NCBI Taxonomy" id="182803"/>
    <lineage>
        <taxon>Eukaryota</taxon>
        <taxon>Metazoa</taxon>
        <taxon>Ecdysozoa</taxon>
        <taxon>Arthropoda</taxon>
        <taxon>Chelicerata</taxon>
        <taxon>Arachnida</taxon>
        <taxon>Araneae</taxon>
        <taxon>Araneomorphae</taxon>
        <taxon>Entelegynae</taxon>
        <taxon>Araneoidea</taxon>
        <taxon>Araneidae</taxon>
        <taxon>Araneus</taxon>
    </lineage>
</organism>
<dbReference type="GO" id="GO:0003676">
    <property type="term" value="F:nucleic acid binding"/>
    <property type="evidence" value="ECO:0007669"/>
    <property type="project" value="InterPro"/>
</dbReference>
<sequence>MDNCCGEQKRNVETCATLDSIPKSVCSATECARRRCQLSTGQRSSTLRLRCSLISGYNIPPAVARQECCLGMAITIPGHNAIRLLLVGFVKQHVYSERINDINHLKQRITDVIRSVTPDVRVCEEMDYRSDVCRSANGALIELR</sequence>
<gene>
    <name evidence="1" type="ORF">AVEN_261392_1</name>
</gene>
<reference evidence="1 2" key="1">
    <citation type="journal article" date="2019" name="Sci. Rep.">
        <title>Orb-weaving spider Araneus ventricosus genome elucidates the spidroin gene catalogue.</title>
        <authorList>
            <person name="Kono N."/>
            <person name="Nakamura H."/>
            <person name="Ohtoshi R."/>
            <person name="Moran D.A.P."/>
            <person name="Shinohara A."/>
            <person name="Yoshida Y."/>
            <person name="Fujiwara M."/>
            <person name="Mori M."/>
            <person name="Tomita M."/>
            <person name="Arakawa K."/>
        </authorList>
    </citation>
    <scope>NUCLEOTIDE SEQUENCE [LARGE SCALE GENOMIC DNA]</scope>
</reference>
<keyword evidence="2" id="KW-1185">Reference proteome</keyword>
<protein>
    <submittedName>
        <fullName evidence="1">Uncharacterized protein</fullName>
    </submittedName>
</protein>
<proteinExistence type="predicted"/>
<accession>A0A4Y2X9Z6</accession>
<dbReference type="EMBL" id="BGPR01074200">
    <property type="protein sequence ID" value="GBO46475.1"/>
    <property type="molecule type" value="Genomic_DNA"/>
</dbReference>
<dbReference type="Gene3D" id="3.30.420.10">
    <property type="entry name" value="Ribonuclease H-like superfamily/Ribonuclease H"/>
    <property type="match status" value="1"/>
</dbReference>
<dbReference type="AlphaFoldDB" id="A0A4Y2X9Z6"/>
<comment type="caution">
    <text evidence="1">The sequence shown here is derived from an EMBL/GenBank/DDBJ whole genome shotgun (WGS) entry which is preliminary data.</text>
</comment>
<name>A0A4Y2X9Z6_ARAVE</name>
<dbReference type="InterPro" id="IPR036397">
    <property type="entry name" value="RNaseH_sf"/>
</dbReference>
<dbReference type="Proteomes" id="UP000499080">
    <property type="component" value="Unassembled WGS sequence"/>
</dbReference>